<dbReference type="InterPro" id="IPR016187">
    <property type="entry name" value="CTDL_fold"/>
</dbReference>
<feature type="disulfide bond" evidence="13">
    <location>
        <begin position="2209"/>
        <end position="2218"/>
    </location>
</feature>
<evidence type="ECO:0000256" key="7">
    <source>
        <dbReference type="ARBA" id="ARBA00022782"/>
    </source>
</evidence>
<evidence type="ECO:0000256" key="4">
    <source>
        <dbReference type="ARBA" id="ARBA00022692"/>
    </source>
</evidence>
<dbReference type="InterPro" id="IPR000742">
    <property type="entry name" value="EGF"/>
</dbReference>
<dbReference type="CDD" id="cd00054">
    <property type="entry name" value="EGF_CA"/>
    <property type="match status" value="26"/>
</dbReference>
<feature type="signal peptide" evidence="16">
    <location>
        <begin position="1"/>
        <end position="23"/>
    </location>
</feature>
<dbReference type="FunFam" id="2.10.25.10:FF:000255">
    <property type="entry name" value="Sushi, nidogen and EGF-like domains 1"/>
    <property type="match status" value="1"/>
</dbReference>
<feature type="disulfide bond" evidence="13">
    <location>
        <begin position="1514"/>
        <end position="1523"/>
    </location>
</feature>
<dbReference type="FunFam" id="2.10.25.10:FF:000279">
    <property type="entry name" value="Neurogenic locus notch 1"/>
    <property type="match status" value="1"/>
</dbReference>
<feature type="disulfide bond" evidence="13">
    <location>
        <begin position="2171"/>
        <end position="2180"/>
    </location>
</feature>
<feature type="disulfide bond" evidence="13">
    <location>
        <begin position="2639"/>
        <end position="2648"/>
    </location>
</feature>
<dbReference type="Gene3D" id="2.10.25.10">
    <property type="entry name" value="Laminin"/>
    <property type="match status" value="57"/>
</dbReference>
<feature type="disulfide bond" evidence="13">
    <location>
        <begin position="2523"/>
        <end position="2532"/>
    </location>
</feature>
<feature type="disulfide bond" evidence="13">
    <location>
        <begin position="1282"/>
        <end position="1291"/>
    </location>
</feature>
<feature type="disulfide bond" evidence="13">
    <location>
        <begin position="2149"/>
        <end position="2159"/>
    </location>
</feature>
<feature type="disulfide bond" evidence="13">
    <location>
        <begin position="512"/>
        <end position="521"/>
    </location>
</feature>
<feature type="disulfide bond" evidence="13">
    <location>
        <begin position="1434"/>
        <end position="1443"/>
    </location>
</feature>
<feature type="domain" description="EGF-like" evidence="17">
    <location>
        <begin position="2340"/>
        <end position="2379"/>
    </location>
</feature>
<evidence type="ECO:0000313" key="19">
    <source>
        <dbReference type="Proteomes" id="UP000663828"/>
    </source>
</evidence>
<feature type="domain" description="EGF-like" evidence="17">
    <location>
        <begin position="1103"/>
        <end position="1139"/>
    </location>
</feature>
<feature type="domain" description="EGF-like" evidence="17">
    <location>
        <begin position="2690"/>
        <end position="2726"/>
    </location>
</feature>
<feature type="disulfide bond" evidence="13">
    <location>
        <begin position="1608"/>
        <end position="1618"/>
    </location>
</feature>
<dbReference type="PANTHER" id="PTHR24049">
    <property type="entry name" value="CRUMBS FAMILY MEMBER"/>
    <property type="match status" value="1"/>
</dbReference>
<feature type="domain" description="EGF-like" evidence="17">
    <location>
        <begin position="792"/>
        <end position="829"/>
    </location>
</feature>
<dbReference type="Proteomes" id="UP000663828">
    <property type="component" value="Unassembled WGS sequence"/>
</dbReference>
<feature type="domain" description="EGF-like" evidence="17">
    <location>
        <begin position="908"/>
        <end position="947"/>
    </location>
</feature>
<dbReference type="GO" id="GO:0048732">
    <property type="term" value="P:gland development"/>
    <property type="evidence" value="ECO:0007669"/>
    <property type="project" value="UniProtKB-ARBA"/>
</dbReference>
<feature type="disulfide bond" evidence="13">
    <location>
        <begin position="2831"/>
        <end position="2840"/>
    </location>
</feature>
<feature type="disulfide bond" evidence="13">
    <location>
        <begin position="1358"/>
        <end position="1367"/>
    </location>
</feature>
<dbReference type="InterPro" id="IPR000152">
    <property type="entry name" value="EGF-type_Asp/Asn_hydroxyl_site"/>
</dbReference>
<feature type="disulfide bond" evidence="13">
    <location>
        <begin position="1860"/>
        <end position="1869"/>
    </location>
</feature>
<feature type="domain" description="EGF-like" evidence="17">
    <location>
        <begin position="1489"/>
        <end position="1524"/>
    </location>
</feature>
<feature type="domain" description="EGF-like" evidence="17">
    <location>
        <begin position="2145"/>
        <end position="2181"/>
    </location>
</feature>
<feature type="disulfide bond" evidence="13">
    <location>
        <begin position="1552"/>
        <end position="1561"/>
    </location>
</feature>
<dbReference type="PROSITE" id="PS01187">
    <property type="entry name" value="EGF_CA"/>
    <property type="match status" value="6"/>
</dbReference>
<evidence type="ECO:0000256" key="11">
    <source>
        <dbReference type="ARBA" id="ARBA00023157"/>
    </source>
</evidence>
<feature type="domain" description="EGF-like" evidence="17">
    <location>
        <begin position="754"/>
        <end position="790"/>
    </location>
</feature>
<dbReference type="SUPFAM" id="SSF57184">
    <property type="entry name" value="Growth factor receptor domain"/>
    <property type="match status" value="3"/>
</dbReference>
<feature type="disulfide bond" evidence="13">
    <location>
        <begin position="1899"/>
        <end position="1908"/>
    </location>
</feature>
<keyword evidence="10 15" id="KW-1133">Transmembrane helix</keyword>
<feature type="disulfide bond" evidence="13">
    <location>
        <begin position="1012"/>
        <end position="1021"/>
    </location>
</feature>
<dbReference type="PRINTS" id="PR01983">
    <property type="entry name" value="NOTCH"/>
</dbReference>
<feature type="disulfide bond" evidence="13">
    <location>
        <begin position="2679"/>
        <end position="2688"/>
    </location>
</feature>
<dbReference type="GO" id="GO:0003002">
    <property type="term" value="P:regionalization"/>
    <property type="evidence" value="ECO:0007669"/>
    <property type="project" value="UniProtKB-ARBA"/>
</dbReference>
<accession>A0A813Q5N1</accession>
<evidence type="ECO:0000256" key="2">
    <source>
        <dbReference type="ARBA" id="ARBA00022473"/>
    </source>
</evidence>
<feature type="domain" description="EGF-like" evidence="17">
    <location>
        <begin position="2728"/>
        <end position="2765"/>
    </location>
</feature>
<feature type="disulfide bond" evidence="13">
    <location>
        <begin position="550"/>
        <end position="559"/>
    </location>
</feature>
<feature type="disulfide bond" evidence="13">
    <location>
        <begin position="1592"/>
        <end position="1601"/>
    </location>
</feature>
<evidence type="ECO:0000256" key="12">
    <source>
        <dbReference type="ARBA" id="ARBA00023180"/>
    </source>
</evidence>
<feature type="disulfide bond" evidence="13">
    <location>
        <begin position="325"/>
        <end position="334"/>
    </location>
</feature>
<keyword evidence="5 16" id="KW-0732">Signal</keyword>
<feature type="domain" description="EGF-like" evidence="17">
    <location>
        <begin position="870"/>
        <end position="906"/>
    </location>
</feature>
<dbReference type="GO" id="GO:0007219">
    <property type="term" value="P:Notch signaling pathway"/>
    <property type="evidence" value="ECO:0007669"/>
    <property type="project" value="UniProtKB-KW"/>
</dbReference>
<dbReference type="SUPFAM" id="SSF56436">
    <property type="entry name" value="C-type lectin-like"/>
    <property type="match status" value="1"/>
</dbReference>
<evidence type="ECO:0000256" key="9">
    <source>
        <dbReference type="ARBA" id="ARBA00022976"/>
    </source>
</evidence>
<feature type="domain" description="EGF-like" evidence="17">
    <location>
        <begin position="2534"/>
        <end position="2572"/>
    </location>
</feature>
<protein>
    <recommendedName>
        <fullName evidence="17">EGF-like domain-containing protein</fullName>
    </recommendedName>
</protein>
<feature type="domain" description="EGF-like" evidence="17">
    <location>
        <begin position="2065"/>
        <end position="2102"/>
    </location>
</feature>
<comment type="subcellular location">
    <subcellularLocation>
        <location evidence="1">Membrane</location>
        <topology evidence="1">Single-pass type I membrane protein</topology>
    </subcellularLocation>
</comment>
<organism evidence="18 19">
    <name type="scientific">Adineta ricciae</name>
    <name type="common">Rotifer</name>
    <dbReference type="NCBI Taxonomy" id="249248"/>
    <lineage>
        <taxon>Eukaryota</taxon>
        <taxon>Metazoa</taxon>
        <taxon>Spiralia</taxon>
        <taxon>Gnathifera</taxon>
        <taxon>Rotifera</taxon>
        <taxon>Eurotatoria</taxon>
        <taxon>Bdelloidea</taxon>
        <taxon>Adinetida</taxon>
        <taxon>Adinetidae</taxon>
        <taxon>Adineta</taxon>
    </lineage>
</organism>
<feature type="disulfide bond" evidence="13">
    <location>
        <begin position="1669"/>
        <end position="1678"/>
    </location>
</feature>
<dbReference type="PROSITE" id="PS00010">
    <property type="entry name" value="ASX_HYDROXYL"/>
    <property type="match status" value="14"/>
</dbReference>
<feature type="domain" description="EGF-like" evidence="17">
    <location>
        <begin position="2381"/>
        <end position="2418"/>
    </location>
</feature>
<feature type="disulfide bond" evidence="13">
    <location>
        <begin position="858"/>
        <end position="867"/>
    </location>
</feature>
<feature type="disulfide bond" evidence="13">
    <location>
        <begin position="1053"/>
        <end position="1062"/>
    </location>
</feature>
<feature type="domain" description="EGF-like" evidence="17">
    <location>
        <begin position="1065"/>
        <end position="1101"/>
    </location>
</feature>
<feature type="domain" description="EGF-like" evidence="17">
    <location>
        <begin position="2262"/>
        <end position="2299"/>
    </location>
</feature>
<feature type="domain" description="EGF-like" evidence="17">
    <location>
        <begin position="1526"/>
        <end position="1562"/>
    </location>
</feature>
<feature type="domain" description="EGF-like" evidence="17">
    <location>
        <begin position="2221"/>
        <end position="2260"/>
    </location>
</feature>
<feature type="domain" description="EGF-like" evidence="17">
    <location>
        <begin position="292"/>
        <end position="335"/>
    </location>
</feature>
<dbReference type="FunFam" id="2.10.25.10:FF:000122">
    <property type="entry name" value="Protein crumbs homolog 2"/>
    <property type="match status" value="2"/>
</dbReference>
<dbReference type="FunFam" id="2.10.25.10:FF:000031">
    <property type="entry name" value="neurogenic locus notch homolog protein 3"/>
    <property type="match status" value="2"/>
</dbReference>
<dbReference type="FunFam" id="2.10.25.10:FF:000143">
    <property type="entry name" value="Protein crumbs 1"/>
    <property type="match status" value="2"/>
</dbReference>
<feature type="disulfide bond" evidence="13">
    <location>
        <begin position="2543"/>
        <end position="2560"/>
    </location>
</feature>
<feature type="disulfide bond" evidence="13">
    <location>
        <begin position="780"/>
        <end position="789"/>
    </location>
</feature>
<feature type="disulfide bond" evidence="13">
    <location>
        <begin position="974"/>
        <end position="983"/>
    </location>
</feature>
<keyword evidence="11 13" id="KW-1015">Disulfide bond</keyword>
<feature type="disulfide bond" evidence="13">
    <location>
        <begin position="666"/>
        <end position="675"/>
    </location>
</feature>
<feature type="domain" description="EGF-like" evidence="17">
    <location>
        <begin position="2183"/>
        <end position="2219"/>
    </location>
</feature>
<dbReference type="GO" id="GO:0005509">
    <property type="term" value="F:calcium ion binding"/>
    <property type="evidence" value="ECO:0007669"/>
    <property type="project" value="InterPro"/>
</dbReference>
<feature type="disulfide bond" evidence="13">
    <location>
        <begin position="1477"/>
        <end position="1486"/>
    </location>
</feature>
<feature type="disulfide bond" evidence="13">
    <location>
        <begin position="2600"/>
        <end position="2609"/>
    </location>
</feature>
<dbReference type="InterPro" id="IPR018097">
    <property type="entry name" value="EGF_Ca-bd_CS"/>
</dbReference>
<evidence type="ECO:0000256" key="1">
    <source>
        <dbReference type="ARBA" id="ARBA00004479"/>
    </source>
</evidence>
<feature type="domain" description="EGF-like" evidence="17">
    <location>
        <begin position="831"/>
        <end position="868"/>
    </location>
</feature>
<feature type="disulfide bond" evidence="13">
    <location>
        <begin position="1977"/>
        <end position="1986"/>
    </location>
</feature>
<feature type="disulfide bond" evidence="13">
    <location>
        <begin position="2092"/>
        <end position="2101"/>
    </location>
</feature>
<evidence type="ECO:0000256" key="6">
    <source>
        <dbReference type="ARBA" id="ARBA00022737"/>
    </source>
</evidence>
<feature type="disulfide bond" evidence="13">
    <location>
        <begin position="2716"/>
        <end position="2725"/>
    </location>
</feature>
<feature type="disulfide bond" evidence="13">
    <location>
        <begin position="682"/>
        <end position="692"/>
    </location>
</feature>
<feature type="disulfide bond" evidence="13">
    <location>
        <begin position="281"/>
        <end position="290"/>
    </location>
</feature>
<evidence type="ECO:0000256" key="15">
    <source>
        <dbReference type="SAM" id="Phobius"/>
    </source>
</evidence>
<feature type="disulfide bond" evidence="13">
    <location>
        <begin position="1129"/>
        <end position="1138"/>
    </location>
</feature>
<feature type="disulfide bond" evidence="13">
    <location>
        <begin position="2578"/>
        <end position="2588"/>
    </location>
</feature>
<feature type="disulfide bond" evidence="13">
    <location>
        <begin position="2562"/>
        <end position="2571"/>
    </location>
</feature>
<dbReference type="InterPro" id="IPR049883">
    <property type="entry name" value="NOTCH1_EGF-like"/>
</dbReference>
<feature type="disulfide bond" evidence="13">
    <location>
        <begin position="2660"/>
        <end position="2677"/>
    </location>
</feature>
<dbReference type="SMART" id="SM00051">
    <property type="entry name" value="DSL"/>
    <property type="match status" value="1"/>
</dbReference>
<keyword evidence="12" id="KW-0325">Glycoprotein</keyword>
<feature type="disulfide bond" evidence="13">
    <location>
        <begin position="937"/>
        <end position="946"/>
    </location>
</feature>
<feature type="domain" description="EGF-like" evidence="17">
    <location>
        <begin position="2612"/>
        <end position="2649"/>
    </location>
</feature>
<feature type="domain" description="EGF-like" evidence="17">
    <location>
        <begin position="485"/>
        <end position="522"/>
    </location>
</feature>
<dbReference type="InterPro" id="IPR001881">
    <property type="entry name" value="EGF-like_Ca-bd_dom"/>
</dbReference>
<feature type="domain" description="EGF-like" evidence="17">
    <location>
        <begin position="2495"/>
        <end position="2533"/>
    </location>
</feature>
<feature type="domain" description="EGF-like" evidence="17">
    <location>
        <begin position="1446"/>
        <end position="1487"/>
    </location>
</feature>
<feature type="disulfide bond" evidence="13">
    <location>
        <begin position="1746"/>
        <end position="1755"/>
    </location>
</feature>
<feature type="disulfide bond" evidence="13">
    <location>
        <begin position="1244"/>
        <end position="1253"/>
    </location>
</feature>
<feature type="disulfide bond" evidence="13">
    <location>
        <begin position="704"/>
        <end position="713"/>
    </location>
</feature>
<feature type="disulfide bond" evidence="13">
    <location>
        <begin position="742"/>
        <end position="751"/>
    </location>
</feature>
<feature type="domain" description="EGF-like" evidence="17">
    <location>
        <begin position="1604"/>
        <end position="1640"/>
    </location>
</feature>
<feature type="disulfide bond" evidence="13">
    <location>
        <begin position="1630"/>
        <end position="1639"/>
    </location>
</feature>
<dbReference type="PROSITE" id="PS00022">
    <property type="entry name" value="EGF_1"/>
    <property type="match status" value="57"/>
</dbReference>
<feature type="compositionally biased region" description="Polar residues" evidence="14">
    <location>
        <begin position="4200"/>
        <end position="4210"/>
    </location>
</feature>
<keyword evidence="15" id="KW-0472">Membrane</keyword>
<feature type="transmembrane region" description="Helical" evidence="15">
    <location>
        <begin position="4080"/>
        <end position="4105"/>
    </location>
</feature>
<feature type="domain" description="EGF-like" evidence="17">
    <location>
        <begin position="446"/>
        <end position="483"/>
    </location>
</feature>
<dbReference type="GO" id="GO:0016020">
    <property type="term" value="C:membrane"/>
    <property type="evidence" value="ECO:0007669"/>
    <property type="project" value="UniProtKB-SubCell"/>
</dbReference>
<evidence type="ECO:0000256" key="16">
    <source>
        <dbReference type="SAM" id="SignalP"/>
    </source>
</evidence>
<dbReference type="Gene3D" id="2.10.25.140">
    <property type="match status" value="2"/>
</dbReference>
<feature type="disulfide bond" evidence="13">
    <location>
        <begin position="2408"/>
        <end position="2417"/>
    </location>
</feature>
<feature type="disulfide bond" evidence="13">
    <location>
        <begin position="1801"/>
        <end position="1811"/>
    </location>
</feature>
<dbReference type="FunFam" id="2.10.25.10:FF:000061">
    <property type="entry name" value="Delta-like protein"/>
    <property type="match status" value="1"/>
</dbReference>
<feature type="disulfide bond" evidence="13">
    <location>
        <begin position="2328"/>
        <end position="2337"/>
    </location>
</feature>
<feature type="domain" description="EGF-like" evidence="17">
    <location>
        <begin position="1256"/>
        <end position="1292"/>
    </location>
</feature>
<feature type="disulfide bond" evidence="13">
    <location>
        <begin position="2791"/>
        <end position="2800"/>
    </location>
</feature>
<feature type="domain" description="EGF-like" evidence="17">
    <location>
        <begin position="524"/>
        <end position="560"/>
    </location>
</feature>
<feature type="disulfide bond" evidence="13">
    <location>
        <begin position="1167"/>
        <end position="1176"/>
    </location>
</feature>
<dbReference type="FunFam" id="2.10.25.10:FF:000125">
    <property type="entry name" value="Neurogenic locus notch protein-like"/>
    <property type="match status" value="1"/>
</dbReference>
<dbReference type="SMART" id="SM00179">
    <property type="entry name" value="EGF_CA"/>
    <property type="match status" value="50"/>
</dbReference>
<comment type="caution">
    <text evidence="13">Lacks conserved residue(s) required for the propagation of feature annotation.</text>
</comment>
<keyword evidence="9" id="KW-0914">Notch signaling pathway</keyword>
<feature type="domain" description="EGF-like" evidence="17">
    <location>
        <begin position="1681"/>
        <end position="1717"/>
    </location>
</feature>
<dbReference type="Pfam" id="PF25024">
    <property type="entry name" value="EGF_TEN"/>
    <property type="match status" value="2"/>
</dbReference>
<feature type="disulfide bond" evidence="13">
    <location>
        <begin position="2755"/>
        <end position="2764"/>
    </location>
</feature>
<reference evidence="18" key="1">
    <citation type="submission" date="2021-02" db="EMBL/GenBank/DDBJ databases">
        <authorList>
            <person name="Nowell W R."/>
        </authorList>
    </citation>
    <scope>NUCLEOTIDE SEQUENCE</scope>
</reference>
<feature type="domain" description="EGF-like" evidence="17">
    <location>
        <begin position="949"/>
        <end position="984"/>
    </location>
</feature>
<feature type="domain" description="EGF-like" evidence="17">
    <location>
        <begin position="2766"/>
        <end position="2801"/>
    </location>
</feature>
<feature type="domain" description="EGF-like" evidence="17">
    <location>
        <begin position="2651"/>
        <end position="2689"/>
    </location>
</feature>
<gene>
    <name evidence="18" type="ORF">XAT740_LOCUS1003</name>
</gene>
<dbReference type="InterPro" id="IPR051022">
    <property type="entry name" value="Notch_Cell-Fate_Det"/>
</dbReference>
<feature type="domain" description="EGF-like" evidence="17">
    <location>
        <begin position="1565"/>
        <end position="1602"/>
    </location>
</feature>
<dbReference type="PROSITE" id="PS01186">
    <property type="entry name" value="EGF_2"/>
    <property type="match status" value="42"/>
</dbReference>
<feature type="disulfide bond" evidence="13">
    <location>
        <begin position="1493"/>
        <end position="1503"/>
    </location>
</feature>
<keyword evidence="6" id="KW-0677">Repeat</keyword>
<evidence type="ECO:0000256" key="3">
    <source>
        <dbReference type="ARBA" id="ARBA00022536"/>
    </source>
</evidence>
<feature type="disulfide bond" evidence="13">
    <location>
        <begin position="1707"/>
        <end position="1716"/>
    </location>
</feature>
<feature type="domain" description="EGF-like" evidence="17">
    <location>
        <begin position="716"/>
        <end position="752"/>
    </location>
</feature>
<feature type="domain" description="EGF-like" evidence="17">
    <location>
        <begin position="986"/>
        <end position="1022"/>
    </location>
</feature>
<feature type="region of interest" description="Disordered" evidence="14">
    <location>
        <begin position="4186"/>
        <end position="4210"/>
    </location>
</feature>
<dbReference type="Pfam" id="PF00008">
    <property type="entry name" value="EGF"/>
    <property type="match status" value="23"/>
</dbReference>
<evidence type="ECO:0000256" key="10">
    <source>
        <dbReference type="ARBA" id="ARBA00022989"/>
    </source>
</evidence>
<keyword evidence="3 13" id="KW-0245">EGF-like domain</keyword>
<dbReference type="CDD" id="cd00037">
    <property type="entry name" value="CLECT"/>
    <property type="match status" value="1"/>
</dbReference>
<dbReference type="FunFam" id="2.10.25.10:FF:000063">
    <property type="entry name" value="Slit guidance ligand 2"/>
    <property type="match status" value="1"/>
</dbReference>
<feature type="disulfide bond" evidence="13">
    <location>
        <begin position="2694"/>
        <end position="2704"/>
    </location>
</feature>
<feature type="domain" description="EGF-like" evidence="17">
    <location>
        <begin position="1872"/>
        <end position="1909"/>
    </location>
</feature>
<keyword evidence="8" id="KW-0832">Ubl conjugation</keyword>
<feature type="domain" description="EGF-like" evidence="17">
    <location>
        <begin position="1294"/>
        <end position="1330"/>
    </location>
</feature>
<dbReference type="FunFam" id="2.10.25.10:FF:000095">
    <property type="entry name" value="Notch, isoform B"/>
    <property type="match status" value="1"/>
</dbReference>
<keyword evidence="2" id="KW-0217">Developmental protein</keyword>
<dbReference type="FunFam" id="2.10.25.10:FF:000038">
    <property type="entry name" value="Fibrillin 2"/>
    <property type="match status" value="1"/>
</dbReference>
<feature type="disulfide bond" evidence="13">
    <location>
        <begin position="1958"/>
        <end position="1975"/>
    </location>
</feature>
<feature type="disulfide bond" evidence="13">
    <location>
        <begin position="1320"/>
        <end position="1329"/>
    </location>
</feature>
<comment type="caution">
    <text evidence="18">The sequence shown here is derived from an EMBL/GenBank/DDBJ whole genome shotgun (WGS) entry which is preliminary data.</text>
</comment>
<dbReference type="Pfam" id="PF07645">
    <property type="entry name" value="EGF_CA"/>
    <property type="match status" value="2"/>
</dbReference>
<feature type="domain" description="EGF-like" evidence="17">
    <location>
        <begin position="1797"/>
        <end position="1832"/>
    </location>
</feature>
<feature type="domain" description="EGF-like" evidence="17">
    <location>
        <begin position="2574"/>
        <end position="2610"/>
    </location>
</feature>
<dbReference type="InterPro" id="IPR013032">
    <property type="entry name" value="EGF-like_CS"/>
</dbReference>
<dbReference type="InterPro" id="IPR001774">
    <property type="entry name" value="DSL"/>
</dbReference>
<name>A0A813Q5N1_ADIRI</name>
<feature type="domain" description="EGF-like" evidence="17">
    <location>
        <begin position="2301"/>
        <end position="2338"/>
    </location>
</feature>
<feature type="domain" description="EGF-like" evidence="17">
    <location>
        <begin position="1179"/>
        <end position="1215"/>
    </location>
</feature>
<feature type="domain" description="EGF-like" evidence="17">
    <location>
        <begin position="1217"/>
        <end position="1254"/>
    </location>
</feature>
<feature type="disulfide bond" evidence="13">
    <location>
        <begin position="621"/>
        <end position="630"/>
    </location>
</feature>
<feature type="domain" description="EGF-like" evidence="17">
    <location>
        <begin position="633"/>
        <end position="676"/>
    </location>
</feature>
<dbReference type="GO" id="GO:0030154">
    <property type="term" value="P:cell differentiation"/>
    <property type="evidence" value="ECO:0007669"/>
    <property type="project" value="UniProtKB-KW"/>
</dbReference>
<feature type="disulfide bond" evidence="13">
    <location>
        <begin position="2250"/>
        <end position="2259"/>
    </location>
</feature>
<dbReference type="FunFam" id="2.10.25.10:FF:000173">
    <property type="entry name" value="Neurogenic locus notch protein 2"/>
    <property type="match status" value="1"/>
</dbReference>
<feature type="domain" description="EGF-like" evidence="17">
    <location>
        <begin position="593"/>
        <end position="631"/>
    </location>
</feature>
<feature type="disulfide bond" evidence="13">
    <location>
        <begin position="2015"/>
        <end position="2024"/>
    </location>
</feature>
<dbReference type="SUPFAM" id="SSF57196">
    <property type="entry name" value="EGF/Laminin"/>
    <property type="match status" value="45"/>
</dbReference>
<dbReference type="FunFam" id="2.10.25.10:FF:000066">
    <property type="entry name" value="FAT atypical cadherin 4"/>
    <property type="match status" value="3"/>
</dbReference>
<feature type="disulfide bond" evidence="13">
    <location>
        <begin position="1091"/>
        <end position="1100"/>
    </location>
</feature>
<feature type="domain" description="EGF-like" evidence="17">
    <location>
        <begin position="254"/>
        <end position="291"/>
    </location>
</feature>
<feature type="disulfide bond" evidence="13">
    <location>
        <begin position="2369"/>
        <end position="2378"/>
    </location>
</feature>
<feature type="domain" description="EGF-like" evidence="17">
    <location>
        <begin position="1758"/>
        <end position="1795"/>
    </location>
</feature>
<dbReference type="Pfam" id="PF01414">
    <property type="entry name" value="DSL"/>
    <property type="match status" value="1"/>
</dbReference>
<dbReference type="FunFam" id="2.10.25.10:FF:000472">
    <property type="entry name" value="Uncharacterized protein, isoform A"/>
    <property type="match status" value="7"/>
</dbReference>
<evidence type="ECO:0000256" key="14">
    <source>
        <dbReference type="SAM" id="MobiDB-lite"/>
    </source>
</evidence>
<dbReference type="EMBL" id="CAJNOR010000029">
    <property type="protein sequence ID" value="CAF0762325.1"/>
    <property type="molecule type" value="Genomic_DNA"/>
</dbReference>
<feature type="domain" description="EGF-like" evidence="17">
    <location>
        <begin position="1911"/>
        <end position="1947"/>
    </location>
</feature>
<feature type="chain" id="PRO_5032719154" description="EGF-like domain-containing protein" evidence="16">
    <location>
        <begin position="24"/>
        <end position="4210"/>
    </location>
</feature>
<dbReference type="Pfam" id="PF12661">
    <property type="entry name" value="hEGF"/>
    <property type="match status" value="3"/>
</dbReference>
<feature type="disulfide bond" evidence="13">
    <location>
        <begin position="1822"/>
        <end position="1831"/>
    </location>
</feature>
<feature type="domain" description="EGF-like" evidence="17">
    <location>
        <begin position="2456"/>
        <end position="2494"/>
    </location>
</feature>
<feature type="disulfide bond" evidence="13">
    <location>
        <begin position="1785"/>
        <end position="1794"/>
    </location>
</feature>
<keyword evidence="4 15" id="KW-0812">Transmembrane</keyword>
<evidence type="ECO:0000259" key="17">
    <source>
        <dbReference type="PROSITE" id="PS50026"/>
    </source>
</evidence>
<feature type="domain" description="EGF-like" evidence="17">
    <location>
        <begin position="1989"/>
        <end position="2025"/>
    </location>
</feature>
<dbReference type="GO" id="GO:0012505">
    <property type="term" value="C:endomembrane system"/>
    <property type="evidence" value="ECO:0007669"/>
    <property type="project" value="UniProtKB-ARBA"/>
</dbReference>
<feature type="disulfide bond" evidence="13">
    <location>
        <begin position="2460"/>
        <end position="2470"/>
    </location>
</feature>
<evidence type="ECO:0000256" key="8">
    <source>
        <dbReference type="ARBA" id="ARBA00022843"/>
    </source>
</evidence>
<feature type="domain" description="EGF-like" evidence="17">
    <location>
        <begin position="1719"/>
        <end position="1756"/>
    </location>
</feature>
<feature type="disulfide bond" evidence="13">
    <location>
        <begin position="489"/>
        <end position="499"/>
    </location>
</feature>
<dbReference type="SMART" id="SM00181">
    <property type="entry name" value="EGF"/>
    <property type="match status" value="64"/>
</dbReference>
<feature type="disulfide bond" evidence="13">
    <location>
        <begin position="2289"/>
        <end position="2298"/>
    </location>
</feature>
<keyword evidence="7" id="KW-0221">Differentiation</keyword>
<sequence>MGKNMFLIVLLLLLLFNNQQIECQESSSILLVDLLQFHNPTGITTNGQCCDGSFPFANFCPMSISCNLYTIVCLDFVNSELQSNWTSCPLGKKSFEIKANSTKLLNYYSPTNATNLFPLQFDLPSINDNSIEVKIFVFYNNISMLLNQFHTTFRIDISDGLFQQLTLIDMSKNVSNINQIILGLKSYCRATFYGKQCSVQCIPNDDCTSSYTCHPITGNKICSPGWYGSECSIRNTSVTCSSSSGNIAIIQCDRVSTCSFEGLICQNGGFCRHDQSTTCCCPFGFTGTNCQYLSTCKPDITCLNGGSCQSSYDPASRSYYFVCNCPAGYTGLYCQNRQQCPSTFYGPNCNVHCSALNSCSQGHFDCNAAGEKVCSYGWGPINICTQKLIAPIFDTECPNSNGCLNGGSCFNGSCCCPAGYSGKKACPLLSIMTKCDNIKGRLCEISIDPCSNNPCENNALCLSTSTGYKCLCSSPVYTGSLCEINQNPCQYSPCQNGICQLLTNTSSFSCICYPGYTGQFCHIKINYCLSQPCENGGICASIATGFICTCLSEFAGLTCSTRISLCSDPLTCSNNTRVHCPTGFTNPPQCLEDVNECLLEREPCKNGGSCINTIGSYYCQCTEDYQGADCSIPIDPCLSNPCIASNSISCSSVMTHGNSFDFNCTCRVGFIGRHCEIEWNPCMNSPCLHGKCQVLTPLTKSCTCEPGWTGVECRENIDECLSHPCLHAGRCIDGVNKYHCDCLTGFIGDHCQTEIDLCSSMPCQNNGTCINQVESYTCLCPYGWTGNLCEVNINECAYPLSCHPNATCIDQPGSYQCLCPPWLTGESCLIAIDQCETYPCLNNGVCVNNYGSLPTCHCQAGFTGVFCEVNIDDCQAAPCYNNGTCIDQVNSFVCLCSSGYTDLRCQTRISQCNSLPCMNGGICRDSFDDKEDFHCICPPFYTGKQCEQVINPCLSFPCLHGSCIPSLSSYTCQCNTGYTGETCAVPVDQCASKPCGSHGNCTSLSSRFSCCCAPGYTGPRCDRLIDICLTNPCSIEGVERCVATGVSSFHCMCKPGYSGRHCEININECLSEPCLHGGICIDFQNSYQCICPLVYTGANCEQLQDKCVGIQCLNGGQCVNNGTNLTCVCSRGFHGENCELIIDYCQSQPCVNGGMCSNTESGPQCTCPNGITGSFCETIIDQCEAKPCKNHGTCRSLIDKYVCLCPNGFTGIQCENERNECEPVNPCLNSGRCIDGFNNFSCICNPGFTGHYCESQIDQCQSNPCLNGGICRTLINNFKCDCPQGYTGSTCSSMINYCSSNPCMNNGLCIPLIDAYRCVCLDDYTGVNCEKTSNECLSNPCLNNGTCIDAVWNYTCRCQDGFTGSNCQLQKNFCDSSPCLKGLCVNKLNGYDCICPSSSYTGVHCEIQINKCSSNPCMNGGTCIDGLDNFMCICPPWYAGLTCSERMDPCLNHSNCANRGTCVTNLDVKPFGYTCECSPGFAGQMCEVNVDDCLSQPCKHGRCLDNINGFFCQCYDGYDGVLCDHEINHCEQLPCRNNGTCQPLINSYQCHCTSEFHGKNCEEILSRPCTTNPCFNNSTCSLTFDDNVQCACLSGYTGQKCELQINACHRNPCVHGACHTMPNGFYYCTCSPGYTGFDCEIEINPCDSLPCLNNGICSKSTISTFNCTCANGYSGSQCQYGGYQCHSGPCLNNGTCMINGNNYQCLCPLGLTGNRCENDINECESMPCQNNGICLQSKLNEYQCLCATGYTGSHCEAIIDPCLSIYCLNNGTCIRTSSTTGICSCLPGYTGSSCQNQINTCLSAPCLNGTCIPLLNSYQCNCFPGYTGQRCDSIIDYCSSKPCFNNGTCINQATSFACQCPYGFQGRTCVIRVQSCQSSPCLNGGTCHDVAPGLHNCSCPMSFHGEFCQLRDSFCLGMPCQNNGVCLDTLNGYQCLCQPGYNGINCTNEIQPCISNPCLNNGFCRNTNNGLSYQCLCEKGYAGLRCEVEMNWCSSNPCQNHGTCISQLTSFRCLCPPMHTGIICQIPISNCSSATCKYGIPLVTSPTSCSCVCSNGYTGNRCDTPINPCLNESYCKRGQCNYLSPGVANCTCPSGYSGLRCDTQLSNSACGSCPCLYGQCRTIDTLDDYVCDCYQGYTGKQCDISVDLCSPSPCLYGQCILDALDGYHCQCSPGAQGRNCSELINTCSSNPCSNNGVCVQGLNTYQCVCQSGYAGIHCEVLINQCTSLICLNNGTCVNLPTNPPSAMCQCPSLFTGVQCQYPYAPCASQPCHNLGTCITTDVSTYTCLCPNGFTGKNCELSIEVCHSQPCKNGGRCSEPAPFYYICQCPWPFYGSNCEFMSDPCLSYPCRGPSSQCMSTPMHQNFTCVCADGFQGSTCSIPIDLCLSDPCRNGGSCLQTSAFSYSCSCPIGYQGENCEIEVDPCLNHSCGKGRAIKASPITCECQCPESYYGKFCEINVCEKNPCANGKCIANGSYSYTCDCQPGFQFLMGVCTDINECRTISGICSNGGRCLNTHGSYSCFCKAGFYGQNCEQFEPCRSVPCINGGTCIHNETYPYWQCHCPAFYTGLHCETPLRRCSANPCRTGTCINLPNNEYQCKCSDGITGVHCDTPLLPCDSNPCLNNSTCLTLSLTNYTCVCPPGYMGLKCTERRTSCSKDSCHGNATCVVNQKTGEEMCLCPAGRYGIYCEFVSACGLNPCRQGTCQNKNEATFQCICNPGYTGTTCDTSLDVCDTNPCMNDGVCTNLGKGVFVCACPAGYSGTDCGEPHCLKNSCFNNGICSVQNNALQCQCPCGFTGSRCETPLDICSLTTCQNNGTQVVNVTQCHCSCQCPPTFTGAVCQRPVIPTDRTYSGQIVIPTNRLQGASWESVYKCIDQVWNNLNVLLVCPSSFALVTPTLLYPYCYRINQQNFLKTQQQAIQECEQQRTQLVWFQSINELEEHLVPALASQGLTRDFWTSGVYDPKSRRWQWLISNNKTRVNLDPSIGAHFGINAEHEALYVSFNESANHRLVSSSSSETYSTICKISATNLLLNNQTRSIDLVSHETVFNNQSEVIVYNFNYAILPAIDLNTPIQQPTNAHYAAMCGAISNPSISVEPYSIDICGHFPSVTDRNVQFLMQTIGAYYSTRRMSLTSIQPYVAVPLTVTHYITVAGAMMTRIEFIITSGPSLILGSNIEPFSSLNDILNMIPYRSYQQCVPYVPLDLLLQLKLCVPFHEISSYINSITKAISIATGQLNVNIMLKGVREGVTTSGQPANVAYFLVTINGITSNLSMNSILLSAIQQENDKLLCSRDAYILPLEYSIRDFHVPCSTAQILEKRLNNALQEAGIYTISVAVFGNDDAVDQYGQLYHLANIFLQDVNGTWLDSSFELNDQLYEIFVQNQLQRLTTRVYRLSKSYSFFYANSLSENDRDYLERRILTIYNQQNSIVANHVEILYEDLYRNLTSMQSVRRVYSFVFHDDHELDGRYLSAIALSVTQFSHIQQPLNIISNQMPVDLVNQRDIQHITFSGKISPSVAQRILQDYWQNPAKQGLANVKIVIIKLQEYLAYSSKQFYTTIIYIVMTNNHSSVLNTCFDSNIMQTTDTLCNMQNNYLEKVPDGYIPSFIDLRGMHSTAQLEHDKFDTLISLALQKMKISGKASSMSTEVRFGLDMSTITRVYYMILPDQIISQEHIQDQLKFVFSAINVHTYHLSSTDQISIPRDDTHEYIVNMPLPITDSIRHNIENQLTAYNPQYGQAKIVQMESIDSDQTRFYLTFINETQLLTRCDFSLYYPDMEAYQAKHFGIQRQYLDRSTFLAQSASLSEYLKRLRTNDSTSFTITLQKQTQYICSNGKRSVRLDYQIPNHSSLTDVIFGRSFTNCTSYPIHSIYLIEPRPSHREIFDALTAAWRESNNNYPVNISSEFFIDSLYLTNKNQTLTRLIYTINLDPMQLIPPSPDSIRLPNIYTDIPYKRYAVYVKNKLFNSTILSIVSQALRRSWSIANSHLFSTNQLSVPAMNIILSSSDQIRLDYLIGLESNDIGDYSPPSEQIYSNIFNTTGLETLVQVPHTPKDINGVLPNNGQISFFPLGSQSDGHIYGLDWWVILLIIIAILATWLILCLLCYVCFRKRSVKQYQHKISNQSSRRVDVLAREQDHYLRPSLSSLVFDGPYAESIDSSADDNHQRISVRTMSSQPELQVRRLSEQDWPHFSTNNPYGLPSLMSDTTNSSRPL</sequence>
<feature type="domain" description="EGF-like" evidence="17">
    <location>
        <begin position="1408"/>
        <end position="1444"/>
    </location>
</feature>
<keyword evidence="19" id="KW-1185">Reference proteome</keyword>
<evidence type="ECO:0000313" key="18">
    <source>
        <dbReference type="EMBL" id="CAF0762325.1"/>
    </source>
</evidence>
<feature type="domain" description="EGF-like" evidence="17">
    <location>
        <begin position="1370"/>
        <end position="1406"/>
    </location>
</feature>
<feature type="domain" description="EGF-like" evidence="17">
    <location>
        <begin position="1949"/>
        <end position="1987"/>
    </location>
</feature>
<feature type="disulfide bond" evidence="13">
    <location>
        <begin position="1205"/>
        <end position="1214"/>
    </location>
</feature>
<feature type="disulfide bond" evidence="13">
    <location>
        <begin position="896"/>
        <end position="905"/>
    </location>
</feature>
<dbReference type="PROSITE" id="PS50026">
    <property type="entry name" value="EGF_3"/>
    <property type="match status" value="60"/>
</dbReference>
<feature type="domain" description="EGF-like" evidence="17">
    <location>
        <begin position="2803"/>
        <end position="2841"/>
    </location>
</feature>
<dbReference type="InterPro" id="IPR009030">
    <property type="entry name" value="Growth_fac_rcpt_cys_sf"/>
</dbReference>
<feature type="disulfide bond" evidence="13">
    <location>
        <begin position="819"/>
        <end position="828"/>
    </location>
</feature>
<feature type="domain" description="EGF-like" evidence="17">
    <location>
        <begin position="1141"/>
        <end position="1177"/>
    </location>
</feature>
<feature type="disulfide bond" evidence="13">
    <location>
        <begin position="953"/>
        <end position="963"/>
    </location>
</feature>
<feature type="domain" description="EGF-like" evidence="17">
    <location>
        <begin position="1024"/>
        <end position="1063"/>
    </location>
</feature>
<evidence type="ECO:0000256" key="13">
    <source>
        <dbReference type="PROSITE-ProRule" id="PRU00076"/>
    </source>
</evidence>
<feature type="domain" description="EGF-like" evidence="17">
    <location>
        <begin position="1642"/>
        <end position="1679"/>
    </location>
</feature>
<proteinExistence type="predicted"/>
<feature type="disulfide bond" evidence="13">
    <location>
        <begin position="1374"/>
        <end position="1384"/>
    </location>
</feature>
<evidence type="ECO:0000256" key="5">
    <source>
        <dbReference type="ARBA" id="ARBA00022729"/>
    </source>
</evidence>
<feature type="domain" description="EGF-like" evidence="17">
    <location>
        <begin position="1834"/>
        <end position="1870"/>
    </location>
</feature>
<feature type="domain" description="EGF-like" evidence="17">
    <location>
        <begin position="1332"/>
        <end position="1368"/>
    </location>
</feature>
<feature type="disulfide bond" evidence="13">
    <location>
        <begin position="2812"/>
        <end position="2829"/>
    </location>
</feature>
<feature type="domain" description="EGF-like" evidence="17">
    <location>
        <begin position="678"/>
        <end position="714"/>
    </location>
</feature>
<feature type="disulfide bond" evidence="13">
    <location>
        <begin position="1937"/>
        <end position="1946"/>
    </location>
</feature>